<dbReference type="InterPro" id="IPR011030">
    <property type="entry name" value="Lipovitellin_superhlx_dom"/>
</dbReference>
<organism evidence="1 2">
    <name type="scientific">Micromonospora kangleipakensis</name>
    <dbReference type="NCBI Taxonomy" id="1077942"/>
    <lineage>
        <taxon>Bacteria</taxon>
        <taxon>Bacillati</taxon>
        <taxon>Actinomycetota</taxon>
        <taxon>Actinomycetes</taxon>
        <taxon>Micromonosporales</taxon>
        <taxon>Micromonosporaceae</taxon>
        <taxon>Micromonospora</taxon>
    </lineage>
</organism>
<dbReference type="Proteomes" id="UP000294114">
    <property type="component" value="Unassembled WGS sequence"/>
</dbReference>
<dbReference type="EMBL" id="SHLD01000001">
    <property type="protein sequence ID" value="RZU75991.1"/>
    <property type="molecule type" value="Genomic_DNA"/>
</dbReference>
<dbReference type="SUPFAM" id="SSF48431">
    <property type="entry name" value="Lipovitellin-phosvitin complex, superhelical domain"/>
    <property type="match status" value="1"/>
</dbReference>
<accession>A0A4Q8BF33</accession>
<dbReference type="RefSeq" id="WP_242624215.1">
    <property type="nucleotide sequence ID" value="NZ_SHLD01000001.1"/>
</dbReference>
<reference evidence="1 2" key="1">
    <citation type="submission" date="2019-02" db="EMBL/GenBank/DDBJ databases">
        <title>Sequencing the genomes of 1000 actinobacteria strains.</title>
        <authorList>
            <person name="Klenk H.-P."/>
        </authorList>
    </citation>
    <scope>NUCLEOTIDE SEQUENCE [LARGE SCALE GENOMIC DNA]</scope>
    <source>
        <strain evidence="1 2">DSM 45612</strain>
    </source>
</reference>
<sequence>MPHEHHVFHNPPSATPAEVHAALDRGDLSGVLNAMVGTALYGDGDWKELQELHLQLLTHDDHQVSALAATCLGHIARVYRQLDEGRVVGTLRRVRSIPHLSGTADDALGDIEVFLHPRRARWRGRLWRAMRPWTWI</sequence>
<proteinExistence type="predicted"/>
<name>A0A4Q8BF33_9ACTN</name>
<evidence type="ECO:0008006" key="3">
    <source>
        <dbReference type="Google" id="ProtNLM"/>
    </source>
</evidence>
<gene>
    <name evidence="1" type="ORF">EV384_4580</name>
</gene>
<keyword evidence="2" id="KW-1185">Reference proteome</keyword>
<dbReference type="CDD" id="cd20694">
    <property type="entry name" value="CdiI_Ct-like"/>
    <property type="match status" value="1"/>
</dbReference>
<dbReference type="AlphaFoldDB" id="A0A4Q8BF33"/>
<dbReference type="InterPro" id="IPR049796">
    <property type="entry name" value="CdiI_Ct-like"/>
</dbReference>
<comment type="caution">
    <text evidence="1">The sequence shown here is derived from an EMBL/GenBank/DDBJ whole genome shotgun (WGS) entry which is preliminary data.</text>
</comment>
<evidence type="ECO:0000313" key="2">
    <source>
        <dbReference type="Proteomes" id="UP000294114"/>
    </source>
</evidence>
<protein>
    <recommendedName>
        <fullName evidence="3">HEAT repeat protein</fullName>
    </recommendedName>
</protein>
<evidence type="ECO:0000313" key="1">
    <source>
        <dbReference type="EMBL" id="RZU75991.1"/>
    </source>
</evidence>